<dbReference type="OrthoDB" id="2758323at2759"/>
<feature type="compositionally biased region" description="Polar residues" evidence="1">
    <location>
        <begin position="52"/>
        <end position="67"/>
    </location>
</feature>
<keyword evidence="4" id="KW-1185">Reference proteome</keyword>
<feature type="compositionally biased region" description="Polar residues" evidence="1">
    <location>
        <begin position="1"/>
        <end position="25"/>
    </location>
</feature>
<proteinExistence type="predicted"/>
<dbReference type="EMBL" id="KZ084110">
    <property type="protein sequence ID" value="OSD01646.1"/>
    <property type="molecule type" value="Genomic_DNA"/>
</dbReference>
<keyword evidence="2" id="KW-0472">Membrane</keyword>
<sequence length="274" mass="27799">MSSIGQPTSTDSLSHPSNSASDQNNTPPDTSTSSESSASAPAPAPTSVQATQSSSTPADPTTSQVPTTPHPTIKSTDTTLLASVTDSASSTSTVTVIITPSPSPSGGQRSASHGVTGAASNNNHAGAIVGGVIGGLALILIALAAAVLIRRHRRAMRTAPSAEFMDIARRGGLKGSPSPGPATVHLDSSMSPTGDRLIPLARQSSLEDDERPPAFTSGSYSDPVFEKVQAAAEMREQYRQRESYTAALRLDTGGGAGSVTHGSDEKSGGYGYGL</sequence>
<evidence type="ECO:0000313" key="3">
    <source>
        <dbReference type="EMBL" id="OSD01646.1"/>
    </source>
</evidence>
<feature type="transmembrane region" description="Helical" evidence="2">
    <location>
        <begin position="125"/>
        <end position="149"/>
    </location>
</feature>
<feature type="compositionally biased region" description="Polar residues" evidence="1">
    <location>
        <begin position="106"/>
        <end position="117"/>
    </location>
</feature>
<accession>A0A1Y2IKI0</accession>
<gene>
    <name evidence="3" type="ORF">PYCCODRAFT_1425857</name>
</gene>
<organism evidence="3 4">
    <name type="scientific">Trametes coccinea (strain BRFM310)</name>
    <name type="common">Pycnoporus coccineus</name>
    <dbReference type="NCBI Taxonomy" id="1353009"/>
    <lineage>
        <taxon>Eukaryota</taxon>
        <taxon>Fungi</taxon>
        <taxon>Dikarya</taxon>
        <taxon>Basidiomycota</taxon>
        <taxon>Agaricomycotina</taxon>
        <taxon>Agaricomycetes</taxon>
        <taxon>Polyporales</taxon>
        <taxon>Polyporaceae</taxon>
        <taxon>Trametes</taxon>
    </lineage>
</organism>
<dbReference type="STRING" id="1353009.A0A1Y2IKI0"/>
<dbReference type="Proteomes" id="UP000193067">
    <property type="component" value="Unassembled WGS sequence"/>
</dbReference>
<feature type="compositionally biased region" description="Low complexity" evidence="1">
    <location>
        <begin position="26"/>
        <end position="51"/>
    </location>
</feature>
<evidence type="ECO:0000256" key="1">
    <source>
        <dbReference type="SAM" id="MobiDB-lite"/>
    </source>
</evidence>
<feature type="compositionally biased region" description="Low complexity" evidence="1">
    <location>
        <begin position="91"/>
        <end position="100"/>
    </location>
</feature>
<evidence type="ECO:0008006" key="5">
    <source>
        <dbReference type="Google" id="ProtNLM"/>
    </source>
</evidence>
<evidence type="ECO:0000256" key="2">
    <source>
        <dbReference type="SAM" id="Phobius"/>
    </source>
</evidence>
<evidence type="ECO:0000313" key="4">
    <source>
        <dbReference type="Proteomes" id="UP000193067"/>
    </source>
</evidence>
<feature type="region of interest" description="Disordered" evidence="1">
    <location>
        <begin position="91"/>
        <end position="117"/>
    </location>
</feature>
<keyword evidence="2" id="KW-0812">Transmembrane</keyword>
<dbReference type="AlphaFoldDB" id="A0A1Y2IKI0"/>
<name>A0A1Y2IKI0_TRAC3</name>
<feature type="region of interest" description="Disordered" evidence="1">
    <location>
        <begin position="1"/>
        <end position="78"/>
    </location>
</feature>
<protein>
    <recommendedName>
        <fullName evidence="5">REJ domain-containing protein</fullName>
    </recommendedName>
</protein>
<keyword evidence="2" id="KW-1133">Transmembrane helix</keyword>
<feature type="region of interest" description="Disordered" evidence="1">
    <location>
        <begin position="249"/>
        <end position="274"/>
    </location>
</feature>
<reference evidence="3 4" key="1">
    <citation type="journal article" date="2015" name="Biotechnol. Biofuels">
        <title>Enhanced degradation of softwood versus hardwood by the white-rot fungus Pycnoporus coccineus.</title>
        <authorList>
            <person name="Couturier M."/>
            <person name="Navarro D."/>
            <person name="Chevret D."/>
            <person name="Henrissat B."/>
            <person name="Piumi F."/>
            <person name="Ruiz-Duenas F.J."/>
            <person name="Martinez A.T."/>
            <person name="Grigoriev I.V."/>
            <person name="Riley R."/>
            <person name="Lipzen A."/>
            <person name="Berrin J.G."/>
            <person name="Master E.R."/>
            <person name="Rosso M.N."/>
        </authorList>
    </citation>
    <scope>NUCLEOTIDE SEQUENCE [LARGE SCALE GENOMIC DNA]</scope>
    <source>
        <strain evidence="3 4">BRFM310</strain>
    </source>
</reference>